<reference evidence="1" key="2">
    <citation type="submission" date="2020-11" db="EMBL/GenBank/DDBJ databases">
        <authorList>
            <person name="McCartney M.A."/>
            <person name="Auch B."/>
            <person name="Kono T."/>
            <person name="Mallez S."/>
            <person name="Becker A."/>
            <person name="Gohl D.M."/>
            <person name="Silverstein K.A.T."/>
            <person name="Koren S."/>
            <person name="Bechman K.B."/>
            <person name="Herman A."/>
            <person name="Abrahante J.E."/>
            <person name="Garbe J."/>
        </authorList>
    </citation>
    <scope>NUCLEOTIDE SEQUENCE</scope>
    <source>
        <strain evidence="1">Duluth1</strain>
        <tissue evidence="1">Whole animal</tissue>
    </source>
</reference>
<accession>A0A9D4QMG2</accession>
<gene>
    <name evidence="1" type="ORF">DPMN_109724</name>
</gene>
<dbReference type="EMBL" id="JAIWYP010000004">
    <property type="protein sequence ID" value="KAH3836354.1"/>
    <property type="molecule type" value="Genomic_DNA"/>
</dbReference>
<dbReference type="AlphaFoldDB" id="A0A9D4QMG2"/>
<reference evidence="1" key="1">
    <citation type="journal article" date="2019" name="bioRxiv">
        <title>The Genome of the Zebra Mussel, Dreissena polymorpha: A Resource for Invasive Species Research.</title>
        <authorList>
            <person name="McCartney M.A."/>
            <person name="Auch B."/>
            <person name="Kono T."/>
            <person name="Mallez S."/>
            <person name="Zhang Y."/>
            <person name="Obille A."/>
            <person name="Becker A."/>
            <person name="Abrahante J.E."/>
            <person name="Garbe J."/>
            <person name="Badalamenti J.P."/>
            <person name="Herman A."/>
            <person name="Mangelson H."/>
            <person name="Liachko I."/>
            <person name="Sullivan S."/>
            <person name="Sone E.D."/>
            <person name="Koren S."/>
            <person name="Silverstein K.A.T."/>
            <person name="Beckman K.B."/>
            <person name="Gohl D.M."/>
        </authorList>
    </citation>
    <scope>NUCLEOTIDE SEQUENCE</scope>
    <source>
        <strain evidence="1">Duluth1</strain>
        <tissue evidence="1">Whole animal</tissue>
    </source>
</reference>
<dbReference type="Proteomes" id="UP000828390">
    <property type="component" value="Unassembled WGS sequence"/>
</dbReference>
<comment type="caution">
    <text evidence="1">The sequence shown here is derived from an EMBL/GenBank/DDBJ whole genome shotgun (WGS) entry which is preliminary data.</text>
</comment>
<proteinExistence type="predicted"/>
<name>A0A9D4QMG2_DREPO</name>
<protein>
    <submittedName>
        <fullName evidence="1">Uncharacterized protein</fullName>
    </submittedName>
</protein>
<keyword evidence="2" id="KW-1185">Reference proteome</keyword>
<sequence length="58" mass="6427">MKSFEADGQHMTLHTAVDTKLAKPERLWLGRDIIVTTGLDDMVCCTRVTESSFGATQN</sequence>
<organism evidence="1 2">
    <name type="scientific">Dreissena polymorpha</name>
    <name type="common">Zebra mussel</name>
    <name type="synonym">Mytilus polymorpha</name>
    <dbReference type="NCBI Taxonomy" id="45954"/>
    <lineage>
        <taxon>Eukaryota</taxon>
        <taxon>Metazoa</taxon>
        <taxon>Spiralia</taxon>
        <taxon>Lophotrochozoa</taxon>
        <taxon>Mollusca</taxon>
        <taxon>Bivalvia</taxon>
        <taxon>Autobranchia</taxon>
        <taxon>Heteroconchia</taxon>
        <taxon>Euheterodonta</taxon>
        <taxon>Imparidentia</taxon>
        <taxon>Neoheterodontei</taxon>
        <taxon>Myida</taxon>
        <taxon>Dreissenoidea</taxon>
        <taxon>Dreissenidae</taxon>
        <taxon>Dreissena</taxon>
    </lineage>
</organism>
<evidence type="ECO:0000313" key="2">
    <source>
        <dbReference type="Proteomes" id="UP000828390"/>
    </source>
</evidence>
<evidence type="ECO:0000313" key="1">
    <source>
        <dbReference type="EMBL" id="KAH3836354.1"/>
    </source>
</evidence>